<evidence type="ECO:0000256" key="9">
    <source>
        <dbReference type="ARBA" id="ARBA00023012"/>
    </source>
</evidence>
<dbReference type="PROSITE" id="PS50109">
    <property type="entry name" value="HIS_KIN"/>
    <property type="match status" value="1"/>
</dbReference>
<evidence type="ECO:0000256" key="7">
    <source>
        <dbReference type="ARBA" id="ARBA00022777"/>
    </source>
</evidence>
<proteinExistence type="predicted"/>
<evidence type="ECO:0000256" key="4">
    <source>
        <dbReference type="ARBA" id="ARBA00022475"/>
    </source>
</evidence>
<evidence type="ECO:0000256" key="2">
    <source>
        <dbReference type="ARBA" id="ARBA00004651"/>
    </source>
</evidence>
<dbReference type="PANTHER" id="PTHR45453">
    <property type="entry name" value="PHOSPHATE REGULON SENSOR PROTEIN PHOR"/>
    <property type="match status" value="1"/>
</dbReference>
<keyword evidence="10 11" id="KW-0472">Membrane</keyword>
<dbReference type="InterPro" id="IPR036890">
    <property type="entry name" value="HATPase_C_sf"/>
</dbReference>
<keyword evidence="6 11" id="KW-0812">Transmembrane</keyword>
<evidence type="ECO:0000256" key="11">
    <source>
        <dbReference type="SAM" id="Phobius"/>
    </source>
</evidence>
<keyword evidence="8 11" id="KW-1133">Transmembrane helix</keyword>
<keyword evidence="7 13" id="KW-0418">Kinase</keyword>
<evidence type="ECO:0000256" key="10">
    <source>
        <dbReference type="ARBA" id="ARBA00023136"/>
    </source>
</evidence>
<gene>
    <name evidence="13" type="ORF">C8E03_104134</name>
</gene>
<keyword evidence="5" id="KW-0808">Transferase</keyword>
<evidence type="ECO:0000313" key="13">
    <source>
        <dbReference type="EMBL" id="PXV91126.1"/>
    </source>
</evidence>
<dbReference type="GO" id="GO:0000155">
    <property type="term" value="F:phosphorelay sensor kinase activity"/>
    <property type="evidence" value="ECO:0007669"/>
    <property type="project" value="TreeGrafter"/>
</dbReference>
<protein>
    <recommendedName>
        <fullName evidence="3">histidine kinase</fullName>
        <ecNumber evidence="3">2.7.13.3</ecNumber>
    </recommendedName>
</protein>
<name>A0A318EP37_9FIRM</name>
<reference evidence="13 14" key="1">
    <citation type="submission" date="2018-05" db="EMBL/GenBank/DDBJ databases">
        <title>Genomic Encyclopedia of Type Strains, Phase IV (KMG-IV): sequencing the most valuable type-strain genomes for metagenomic binning, comparative biology and taxonomic classification.</title>
        <authorList>
            <person name="Goeker M."/>
        </authorList>
    </citation>
    <scope>NUCLEOTIDE SEQUENCE [LARGE SCALE GENOMIC DNA]</scope>
    <source>
        <strain evidence="13 14">DSM 28816</strain>
    </source>
</reference>
<dbReference type="PANTHER" id="PTHR45453:SF2">
    <property type="entry name" value="HISTIDINE KINASE"/>
    <property type="match status" value="1"/>
</dbReference>
<accession>A0A318EP37</accession>
<feature type="transmembrane region" description="Helical" evidence="11">
    <location>
        <begin position="21"/>
        <end position="37"/>
    </location>
</feature>
<dbReference type="GO" id="GO:0004721">
    <property type="term" value="F:phosphoprotein phosphatase activity"/>
    <property type="evidence" value="ECO:0007669"/>
    <property type="project" value="TreeGrafter"/>
</dbReference>
<dbReference type="EMBL" id="QICS01000004">
    <property type="protein sequence ID" value="PXV91126.1"/>
    <property type="molecule type" value="Genomic_DNA"/>
</dbReference>
<evidence type="ECO:0000313" key="14">
    <source>
        <dbReference type="Proteomes" id="UP000247523"/>
    </source>
</evidence>
<feature type="transmembrane region" description="Helical" evidence="11">
    <location>
        <begin position="49"/>
        <end position="68"/>
    </location>
</feature>
<dbReference type="EC" id="2.7.13.3" evidence="3"/>
<evidence type="ECO:0000256" key="5">
    <source>
        <dbReference type="ARBA" id="ARBA00022679"/>
    </source>
</evidence>
<evidence type="ECO:0000256" key="3">
    <source>
        <dbReference type="ARBA" id="ARBA00012438"/>
    </source>
</evidence>
<organism evidence="13 14">
    <name type="scientific">Lachnotalea glycerini</name>
    <dbReference type="NCBI Taxonomy" id="1763509"/>
    <lineage>
        <taxon>Bacteria</taxon>
        <taxon>Bacillati</taxon>
        <taxon>Bacillota</taxon>
        <taxon>Clostridia</taxon>
        <taxon>Lachnospirales</taxon>
        <taxon>Lachnospiraceae</taxon>
        <taxon>Lachnotalea</taxon>
    </lineage>
</organism>
<dbReference type="SUPFAM" id="SSF55874">
    <property type="entry name" value="ATPase domain of HSP90 chaperone/DNA topoisomerase II/histidine kinase"/>
    <property type="match status" value="1"/>
</dbReference>
<evidence type="ECO:0000256" key="8">
    <source>
        <dbReference type="ARBA" id="ARBA00022989"/>
    </source>
</evidence>
<evidence type="ECO:0000256" key="6">
    <source>
        <dbReference type="ARBA" id="ARBA00022692"/>
    </source>
</evidence>
<dbReference type="InterPro" id="IPR003594">
    <property type="entry name" value="HATPase_dom"/>
</dbReference>
<evidence type="ECO:0000259" key="12">
    <source>
        <dbReference type="PROSITE" id="PS50109"/>
    </source>
</evidence>
<dbReference type="InterPro" id="IPR005467">
    <property type="entry name" value="His_kinase_dom"/>
</dbReference>
<comment type="subcellular location">
    <subcellularLocation>
        <location evidence="2">Cell membrane</location>
        <topology evidence="2">Multi-pass membrane protein</topology>
    </subcellularLocation>
</comment>
<feature type="domain" description="Histidine kinase" evidence="12">
    <location>
        <begin position="133"/>
        <end position="338"/>
    </location>
</feature>
<keyword evidence="9" id="KW-0902">Two-component regulatory system</keyword>
<keyword evidence="4" id="KW-1003">Cell membrane</keyword>
<dbReference type="Gene3D" id="3.30.565.10">
    <property type="entry name" value="Histidine kinase-like ATPase, C-terminal domain"/>
    <property type="match status" value="1"/>
</dbReference>
<comment type="catalytic activity">
    <reaction evidence="1">
        <text>ATP + protein L-histidine = ADP + protein N-phospho-L-histidine.</text>
        <dbReference type="EC" id="2.7.13.3"/>
    </reaction>
</comment>
<comment type="caution">
    <text evidence="13">The sequence shown here is derived from an EMBL/GenBank/DDBJ whole genome shotgun (WGS) entry which is preliminary data.</text>
</comment>
<evidence type="ECO:0000256" key="1">
    <source>
        <dbReference type="ARBA" id="ARBA00000085"/>
    </source>
</evidence>
<sequence length="338" mass="39561">MIPKKDWGILYMIKDYLKCKRDIAFSMFIAVIIFPFFENLLNIGLEDSIYSVLLYLAIMLIYLLYDFYHFTKRYQKLEDVLDNITIDMQELPKEKNPYDVKYSEIIKSLYEVIHDALSQIDKKHTDALEYYTLWIHQIKTPISAIHLVLQNMEDIPQKAVISQELFKLEQYVELALQFVKIGNIEADLVINQYSLGDMIRQSVRKYSVLFIYKGLGVDVRGCDQMITSDSKWFTFIIEQILSNAIKYSNKGKIQIYTKEDEKEICLTIEDFGIGIRKEDMKRIFQKGYTGFNGRMDKKASGIGLYLSKKVATALNHTITIESEVSKGTRVRIWIKKYS</sequence>
<dbReference type="GO" id="GO:0005886">
    <property type="term" value="C:plasma membrane"/>
    <property type="evidence" value="ECO:0007669"/>
    <property type="project" value="UniProtKB-SubCell"/>
</dbReference>
<dbReference type="Proteomes" id="UP000247523">
    <property type="component" value="Unassembled WGS sequence"/>
</dbReference>
<dbReference type="AlphaFoldDB" id="A0A318EP37"/>
<dbReference type="GO" id="GO:0016036">
    <property type="term" value="P:cellular response to phosphate starvation"/>
    <property type="evidence" value="ECO:0007669"/>
    <property type="project" value="TreeGrafter"/>
</dbReference>
<dbReference type="SMART" id="SM00387">
    <property type="entry name" value="HATPase_c"/>
    <property type="match status" value="1"/>
</dbReference>
<dbReference type="Pfam" id="PF02518">
    <property type="entry name" value="HATPase_c"/>
    <property type="match status" value="1"/>
</dbReference>
<dbReference type="InterPro" id="IPR050351">
    <property type="entry name" value="BphY/WalK/GraS-like"/>
</dbReference>